<feature type="domain" description="Large ribosomal subunit protein uL6 alpha-beta" evidence="6">
    <location>
        <begin position="96"/>
        <end position="170"/>
    </location>
</feature>
<dbReference type="Proteomes" id="UP000240569">
    <property type="component" value="Unassembled WGS sequence"/>
</dbReference>
<keyword evidence="3 5" id="KW-0689">Ribosomal protein</keyword>
<protein>
    <recommendedName>
        <fullName evidence="5">Large ribosomal subunit protein uL6</fullName>
    </recommendedName>
</protein>
<evidence type="ECO:0000313" key="8">
    <source>
        <dbReference type="Proteomes" id="UP000240569"/>
    </source>
</evidence>
<dbReference type="PANTHER" id="PTHR11655">
    <property type="entry name" value="60S/50S RIBOSOMAL PROTEIN L6/L9"/>
    <property type="match status" value="1"/>
</dbReference>
<keyword evidence="2 5" id="KW-0694">RNA-binding</keyword>
<accession>A0A2R6AK65</accession>
<dbReference type="InterPro" id="IPR020040">
    <property type="entry name" value="Ribosomal_uL6_a/b-dom"/>
</dbReference>
<dbReference type="InterPro" id="IPR000702">
    <property type="entry name" value="Ribosomal_uL6-like"/>
</dbReference>
<organism evidence="7 8">
    <name type="scientific">Candidatus Marsarchaeota G1 archaeon BE_D</name>
    <dbReference type="NCBI Taxonomy" id="1978156"/>
    <lineage>
        <taxon>Archaea</taxon>
        <taxon>Candidatus Marsarchaeota</taxon>
        <taxon>Candidatus Marsarchaeota group 1</taxon>
    </lineage>
</organism>
<evidence type="ECO:0000259" key="6">
    <source>
        <dbReference type="Pfam" id="PF00347"/>
    </source>
</evidence>
<dbReference type="NCBIfam" id="TIGR03653">
    <property type="entry name" value="uL6_arch"/>
    <property type="match status" value="1"/>
</dbReference>
<dbReference type="GO" id="GO:0019843">
    <property type="term" value="F:rRNA binding"/>
    <property type="evidence" value="ECO:0007669"/>
    <property type="project" value="UniProtKB-UniRule"/>
</dbReference>
<evidence type="ECO:0000256" key="4">
    <source>
        <dbReference type="ARBA" id="ARBA00023274"/>
    </source>
</evidence>
<feature type="domain" description="Large ribosomal subunit protein uL6 alpha-beta" evidence="6">
    <location>
        <begin position="12"/>
        <end position="84"/>
    </location>
</feature>
<dbReference type="InterPro" id="IPR036789">
    <property type="entry name" value="Ribosomal_uL6-like_a/b-dom_sf"/>
</dbReference>
<dbReference type="Gene3D" id="3.90.930.12">
    <property type="entry name" value="Ribosomal protein L6, alpha-beta domain"/>
    <property type="match status" value="2"/>
</dbReference>
<dbReference type="GO" id="GO:0003735">
    <property type="term" value="F:structural constituent of ribosome"/>
    <property type="evidence" value="ECO:0007669"/>
    <property type="project" value="UniProtKB-UniRule"/>
</dbReference>
<dbReference type="FunFam" id="3.90.930.12:FF:000008">
    <property type="entry name" value="50S ribosomal protein L6"/>
    <property type="match status" value="1"/>
</dbReference>
<sequence length="177" mass="19935">MKIPYAKREFKVPENVKLTIENQTIEVTGPLGSLKKSFEGTPLHFELSENTLKIELRNVKKRELSLLGTAEAHVKNMIKGVTQGFTYRLKMVYAHFPMNVKVENGFVKIENFIGERSPRYAKIVGQVNVKVEGDDVIVSGLDKEAVGQTAANIQRATKIKDYDPRVFSDGIFVYSKS</sequence>
<dbReference type="GO" id="GO:0022625">
    <property type="term" value="C:cytosolic large ribosomal subunit"/>
    <property type="evidence" value="ECO:0007669"/>
    <property type="project" value="UniProtKB-UniRule"/>
</dbReference>
<dbReference type="Pfam" id="PF00347">
    <property type="entry name" value="Ribosomal_L6"/>
    <property type="match status" value="2"/>
</dbReference>
<dbReference type="PIRSF" id="PIRSF002162">
    <property type="entry name" value="Ribosomal_L6"/>
    <property type="match status" value="1"/>
</dbReference>
<dbReference type="HAMAP" id="MF_01365_A">
    <property type="entry name" value="Ribosomal_uL6_A"/>
    <property type="match status" value="1"/>
</dbReference>
<dbReference type="GO" id="GO:0002181">
    <property type="term" value="P:cytoplasmic translation"/>
    <property type="evidence" value="ECO:0007669"/>
    <property type="project" value="TreeGrafter"/>
</dbReference>
<evidence type="ECO:0000256" key="1">
    <source>
        <dbReference type="ARBA" id="ARBA00022730"/>
    </source>
</evidence>
<evidence type="ECO:0000256" key="2">
    <source>
        <dbReference type="ARBA" id="ARBA00022884"/>
    </source>
</evidence>
<comment type="similarity">
    <text evidence="5">Belongs to the universal ribosomal protein uL6 family.</text>
</comment>
<evidence type="ECO:0000256" key="3">
    <source>
        <dbReference type="ARBA" id="ARBA00022980"/>
    </source>
</evidence>
<dbReference type="SUPFAM" id="SSF56053">
    <property type="entry name" value="Ribosomal protein L6"/>
    <property type="match status" value="2"/>
</dbReference>
<name>A0A2R6AK65_9ARCH</name>
<comment type="subunit">
    <text evidence="5">Part of the 50S ribosomal subunit.</text>
</comment>
<evidence type="ECO:0000313" key="7">
    <source>
        <dbReference type="EMBL" id="PSN86772.1"/>
    </source>
</evidence>
<reference evidence="7 8" key="1">
    <citation type="submission" date="2017-04" db="EMBL/GenBank/DDBJ databases">
        <title>Novel microbial lineages endemic to geothermal iron-oxide mats fill important gaps in the evolutionary history of Archaea.</title>
        <authorList>
            <person name="Jay Z.J."/>
            <person name="Beam J.P."/>
            <person name="Dlakic M."/>
            <person name="Rusch D.B."/>
            <person name="Kozubal M.A."/>
            <person name="Inskeep W.P."/>
        </authorList>
    </citation>
    <scope>NUCLEOTIDE SEQUENCE [LARGE SCALE GENOMIC DNA]</scope>
    <source>
        <strain evidence="7">BE_D</strain>
    </source>
</reference>
<dbReference type="PANTHER" id="PTHR11655:SF16">
    <property type="entry name" value="60S RIBOSOMAL PROTEIN L9"/>
    <property type="match status" value="1"/>
</dbReference>
<dbReference type="InterPro" id="IPR019907">
    <property type="entry name" value="Ribosomal_uL6_arc"/>
</dbReference>
<dbReference type="NCBIfam" id="NF004037">
    <property type="entry name" value="PRK05518.1"/>
    <property type="match status" value="1"/>
</dbReference>
<dbReference type="EMBL" id="NEXD01000002">
    <property type="protein sequence ID" value="PSN86772.1"/>
    <property type="molecule type" value="Genomic_DNA"/>
</dbReference>
<keyword evidence="4 5" id="KW-0687">Ribonucleoprotein</keyword>
<proteinExistence type="inferred from homology"/>
<gene>
    <name evidence="5" type="primary">rpl6</name>
    <name evidence="7" type="ORF">B9Q02_01005</name>
</gene>
<keyword evidence="1 5" id="KW-0699">rRNA-binding</keyword>
<comment type="caution">
    <text evidence="7">The sequence shown here is derived from an EMBL/GenBank/DDBJ whole genome shotgun (WGS) entry which is preliminary data.</text>
</comment>
<dbReference type="AlphaFoldDB" id="A0A2R6AK65"/>
<comment type="function">
    <text evidence="5">This protein binds to the 23S rRNA, and is important in its secondary structure. It is located near the subunit interface in the base of the L7/L12 stalk, and near the tRNA binding site of the peptidyltransferase center.</text>
</comment>
<evidence type="ECO:0000256" key="5">
    <source>
        <dbReference type="HAMAP-Rule" id="MF_01365"/>
    </source>
</evidence>